<protein>
    <submittedName>
        <fullName evidence="1">Uncharacterized protein</fullName>
    </submittedName>
</protein>
<name>A0A815XWZ5_ADIRI</name>
<dbReference type="Proteomes" id="UP000663852">
    <property type="component" value="Unassembled WGS sequence"/>
</dbReference>
<reference evidence="1" key="1">
    <citation type="submission" date="2021-02" db="EMBL/GenBank/DDBJ databases">
        <authorList>
            <person name="Nowell W R."/>
        </authorList>
    </citation>
    <scope>NUCLEOTIDE SEQUENCE</scope>
</reference>
<dbReference type="EMBL" id="CAJNOJ010003060">
    <property type="protein sequence ID" value="CAF1562812.1"/>
    <property type="molecule type" value="Genomic_DNA"/>
</dbReference>
<sequence length="31" mass="3420">LVHIQKNSCSETIVMTSSVNQERFACANPVI</sequence>
<gene>
    <name evidence="1" type="ORF">EDS130_LOCUS46669</name>
</gene>
<accession>A0A815XWZ5</accession>
<proteinExistence type="predicted"/>
<comment type="caution">
    <text evidence="1">The sequence shown here is derived from an EMBL/GenBank/DDBJ whole genome shotgun (WGS) entry which is preliminary data.</text>
</comment>
<organism evidence="1 2">
    <name type="scientific">Adineta ricciae</name>
    <name type="common">Rotifer</name>
    <dbReference type="NCBI Taxonomy" id="249248"/>
    <lineage>
        <taxon>Eukaryota</taxon>
        <taxon>Metazoa</taxon>
        <taxon>Spiralia</taxon>
        <taxon>Gnathifera</taxon>
        <taxon>Rotifera</taxon>
        <taxon>Eurotatoria</taxon>
        <taxon>Bdelloidea</taxon>
        <taxon>Adinetida</taxon>
        <taxon>Adinetidae</taxon>
        <taxon>Adineta</taxon>
    </lineage>
</organism>
<evidence type="ECO:0000313" key="1">
    <source>
        <dbReference type="EMBL" id="CAF1562812.1"/>
    </source>
</evidence>
<dbReference type="AlphaFoldDB" id="A0A815XWZ5"/>
<evidence type="ECO:0000313" key="2">
    <source>
        <dbReference type="Proteomes" id="UP000663852"/>
    </source>
</evidence>
<feature type="non-terminal residue" evidence="1">
    <location>
        <position position="31"/>
    </location>
</feature>